<evidence type="ECO:0000256" key="1">
    <source>
        <dbReference type="SAM" id="SignalP"/>
    </source>
</evidence>
<reference evidence="2" key="2">
    <citation type="submission" date="2020-05" db="UniProtKB">
        <authorList>
            <consortium name="EnsemblMetazoa"/>
        </authorList>
    </citation>
    <scope>IDENTIFICATION</scope>
    <source>
        <strain evidence="2">A-37</strain>
    </source>
</reference>
<accession>A0A182M1I2</accession>
<protein>
    <submittedName>
        <fullName evidence="2">Uncharacterized protein</fullName>
    </submittedName>
</protein>
<name>A0A182M1I2_9DIPT</name>
<organism evidence="2 3">
    <name type="scientific">Anopheles culicifacies</name>
    <dbReference type="NCBI Taxonomy" id="139723"/>
    <lineage>
        <taxon>Eukaryota</taxon>
        <taxon>Metazoa</taxon>
        <taxon>Ecdysozoa</taxon>
        <taxon>Arthropoda</taxon>
        <taxon>Hexapoda</taxon>
        <taxon>Insecta</taxon>
        <taxon>Pterygota</taxon>
        <taxon>Neoptera</taxon>
        <taxon>Endopterygota</taxon>
        <taxon>Diptera</taxon>
        <taxon>Nematocera</taxon>
        <taxon>Culicoidea</taxon>
        <taxon>Culicidae</taxon>
        <taxon>Anophelinae</taxon>
        <taxon>Anopheles</taxon>
        <taxon>culicifacies species complex</taxon>
    </lineage>
</organism>
<keyword evidence="3" id="KW-1185">Reference proteome</keyword>
<dbReference type="EnsemblMetazoa" id="ACUA007148-RA">
    <property type="protein sequence ID" value="ACUA007148-PA"/>
    <property type="gene ID" value="ACUA007148"/>
</dbReference>
<feature type="chain" id="PRO_5008127720" evidence="1">
    <location>
        <begin position="17"/>
        <end position="104"/>
    </location>
</feature>
<sequence>MLLVSAIACLLSIDKSNNTAQSTGDADQLLSCTSWRYGQRMADGVLCEEPARNIIDIILMMIVRCTAILYIYYHFCHLQQLGSKYILDCIHNTVIDLLQLVVSL</sequence>
<dbReference type="VEuPathDB" id="VectorBase:ACUA007148"/>
<evidence type="ECO:0000313" key="2">
    <source>
        <dbReference type="EnsemblMetazoa" id="ACUA007148-PA"/>
    </source>
</evidence>
<keyword evidence="1" id="KW-0732">Signal</keyword>
<evidence type="ECO:0000313" key="3">
    <source>
        <dbReference type="Proteomes" id="UP000075883"/>
    </source>
</evidence>
<reference evidence="3" key="1">
    <citation type="submission" date="2013-09" db="EMBL/GenBank/DDBJ databases">
        <title>The Genome Sequence of Anopheles culicifacies species A.</title>
        <authorList>
            <consortium name="The Broad Institute Genomics Platform"/>
            <person name="Neafsey D.E."/>
            <person name="Besansky N."/>
            <person name="Howell P."/>
            <person name="Walton C."/>
            <person name="Young S.K."/>
            <person name="Zeng Q."/>
            <person name="Gargeya S."/>
            <person name="Fitzgerald M."/>
            <person name="Haas B."/>
            <person name="Abouelleil A."/>
            <person name="Allen A.W."/>
            <person name="Alvarado L."/>
            <person name="Arachchi H.M."/>
            <person name="Berlin A.M."/>
            <person name="Chapman S.B."/>
            <person name="Gainer-Dewar J."/>
            <person name="Goldberg J."/>
            <person name="Griggs A."/>
            <person name="Gujja S."/>
            <person name="Hansen M."/>
            <person name="Howarth C."/>
            <person name="Imamovic A."/>
            <person name="Ireland A."/>
            <person name="Larimer J."/>
            <person name="McCowan C."/>
            <person name="Murphy C."/>
            <person name="Pearson M."/>
            <person name="Poon T.W."/>
            <person name="Priest M."/>
            <person name="Roberts A."/>
            <person name="Saif S."/>
            <person name="Shea T."/>
            <person name="Sisk P."/>
            <person name="Sykes S."/>
            <person name="Wortman J."/>
            <person name="Nusbaum C."/>
            <person name="Birren B."/>
        </authorList>
    </citation>
    <scope>NUCLEOTIDE SEQUENCE [LARGE SCALE GENOMIC DNA]</scope>
    <source>
        <strain evidence="3">A-37</strain>
    </source>
</reference>
<dbReference type="STRING" id="139723.A0A182M1I2"/>
<dbReference type="Proteomes" id="UP000075883">
    <property type="component" value="Unassembled WGS sequence"/>
</dbReference>
<proteinExistence type="predicted"/>
<dbReference type="AlphaFoldDB" id="A0A182M1I2"/>
<feature type="signal peptide" evidence="1">
    <location>
        <begin position="1"/>
        <end position="16"/>
    </location>
</feature>
<dbReference type="EMBL" id="AXCM01003072">
    <property type="status" value="NOT_ANNOTATED_CDS"/>
    <property type="molecule type" value="Genomic_DNA"/>
</dbReference>